<sequence>MDIQDDLLVSSTTAMSRQKRPLDPILIGSFPSPPTHIPPTPTTPNPPPSRPPSAPLPPVPGPSRISAHDSLLLLSSSHRSSNFSIASHESFASTSSPRISSVARPPSTTSPPRSPTSLSYNTPSIAFSIQAHDELTVDDLTRMSISPMPPLSDNDDDDDEELLMRFTQSPKSTSFTRSHQANESISSIDMRDLMLDNDDDDDNDDEHHDREILADLPAARPRPGRSKHRPNEPSLADPIDPQTLHLQFRASRSTSESHRQMLRNRSKSRLELEISQPPTATLPPLPSAKVFPTNPSSPGRASSPDIMTILSTTPRPSRHRTGSSSRPSTSISARDRSSSRLASDRPRVDSLPDPRSRVSSLSKSTPSVQRRASEGIISSVSASTIDAQLRKPRRSDPAVEPPYSHSRQYLPDDGGDDDDDARSWIEHDEFGKPIDRDRTFNLGNGSGGVDAKRRALERERRARDLEVQLEGGGSDSDSSLDLHTPLPHLMLRHGLLSPHSKLLPQSQEAGPRPDSVISLASNHSAMTNGLAKDTRDTPMRRTRHRDGRLLRGGIGLTTGLGWSDSEDEDAPSPLTRRISSLNLSRNSSVSSMHSSYSHSTSRSYSSRSSSRVHPLSRSYSSGTLTEDRRHFDDDGFDELDEFGQYRTTSGEWSSSSLPQKKRDTACQPRTSNTLSSSSSGSRSSLPPTAWQKRQGGKSKGGNSNGRTSTSSAGSHFSLEVSIPEHEHEYDEPTTVATRTPNSNVPVYHSNGKGDDVVNTPSTASTLSIPLPITPRDDHPSPDFSPVNVVRKLDKEKSLPPLPPSLKRSPASSSTLSLQARNGTQQIPRSRTYSSASSSSASHKPSNISPPTMPPPPLLTTATKPSLMSTPRPLRLAQPNIGQRGDRPAVPVPSVSYINGNTGLRSPLPSPLLTPSRSAPGGLNSAGLSGNSYYSNSTSSMALPVSPPGTPGASPKPKPRTGTGMVYRSTSSYTSTSRMRLPSTAKSTTTARGVPIAL</sequence>
<feature type="compositionally biased region" description="Pro residues" evidence="1">
    <location>
        <begin position="31"/>
        <end position="61"/>
    </location>
</feature>
<feature type="region of interest" description="Disordered" evidence="1">
    <location>
        <begin position="522"/>
        <end position="632"/>
    </location>
</feature>
<keyword evidence="3" id="KW-1185">Reference proteome</keyword>
<protein>
    <submittedName>
        <fullName evidence="2">Uncharacterized protein</fullName>
    </submittedName>
</protein>
<proteinExistence type="predicted"/>
<gene>
    <name evidence="2" type="ORF">BDZ94DRAFT_1321935</name>
</gene>
<dbReference type="EMBL" id="MU150264">
    <property type="protein sequence ID" value="KAF9463184.1"/>
    <property type="molecule type" value="Genomic_DNA"/>
</dbReference>
<dbReference type="AlphaFoldDB" id="A0A9P5Y6M5"/>
<feature type="region of interest" description="Disordered" evidence="1">
    <location>
        <begin position="1"/>
        <end position="72"/>
    </location>
</feature>
<feature type="compositionally biased region" description="Polar residues" evidence="1">
    <location>
        <begin position="166"/>
        <end position="187"/>
    </location>
</feature>
<feature type="region of interest" description="Disordered" evidence="1">
    <location>
        <begin position="793"/>
        <end position="923"/>
    </location>
</feature>
<feature type="region of interest" description="Disordered" evidence="1">
    <location>
        <begin position="767"/>
        <end position="786"/>
    </location>
</feature>
<dbReference type="OrthoDB" id="3064136at2759"/>
<feature type="compositionally biased region" description="Pro residues" evidence="1">
    <location>
        <begin position="944"/>
        <end position="955"/>
    </location>
</feature>
<feature type="compositionally biased region" description="Low complexity" evidence="1">
    <location>
        <begin position="804"/>
        <end position="817"/>
    </location>
</feature>
<feature type="compositionally biased region" description="Basic and acidic residues" evidence="1">
    <location>
        <begin position="421"/>
        <end position="439"/>
    </location>
</feature>
<feature type="region of interest" description="Disordered" evidence="1">
    <location>
        <begin position="936"/>
        <end position="997"/>
    </location>
</feature>
<feature type="compositionally biased region" description="Low complexity" evidence="1">
    <location>
        <begin position="903"/>
        <end position="923"/>
    </location>
</feature>
<feature type="compositionally biased region" description="Low complexity" evidence="1">
    <location>
        <begin position="833"/>
        <end position="849"/>
    </location>
</feature>
<feature type="compositionally biased region" description="Basic and acidic residues" evidence="1">
    <location>
        <begin position="333"/>
        <end position="356"/>
    </location>
</feature>
<evidence type="ECO:0000313" key="3">
    <source>
        <dbReference type="Proteomes" id="UP000807353"/>
    </source>
</evidence>
<organism evidence="2 3">
    <name type="scientific">Collybia nuda</name>
    <dbReference type="NCBI Taxonomy" id="64659"/>
    <lineage>
        <taxon>Eukaryota</taxon>
        <taxon>Fungi</taxon>
        <taxon>Dikarya</taxon>
        <taxon>Basidiomycota</taxon>
        <taxon>Agaricomycotina</taxon>
        <taxon>Agaricomycetes</taxon>
        <taxon>Agaricomycetidae</taxon>
        <taxon>Agaricales</taxon>
        <taxon>Tricholomatineae</taxon>
        <taxon>Clitocybaceae</taxon>
        <taxon>Collybia</taxon>
    </lineage>
</organism>
<feature type="compositionally biased region" description="Low complexity" evidence="1">
    <location>
        <begin position="704"/>
        <end position="714"/>
    </location>
</feature>
<comment type="caution">
    <text evidence="2">The sequence shown here is derived from an EMBL/GenBank/DDBJ whole genome shotgun (WGS) entry which is preliminary data.</text>
</comment>
<accession>A0A9P5Y6M5</accession>
<feature type="compositionally biased region" description="Low complexity" evidence="1">
    <location>
        <begin position="669"/>
        <end position="685"/>
    </location>
</feature>
<feature type="compositionally biased region" description="Low complexity" evidence="1">
    <location>
        <begin position="576"/>
        <end position="621"/>
    </location>
</feature>
<feature type="region of interest" description="Disordered" evidence="1">
    <location>
        <begin position="87"/>
        <end position="121"/>
    </location>
</feature>
<feature type="compositionally biased region" description="Polar residues" evidence="1">
    <location>
        <begin position="357"/>
        <end position="386"/>
    </location>
</feature>
<feature type="compositionally biased region" description="Low complexity" evidence="1">
    <location>
        <begin position="966"/>
        <end position="977"/>
    </location>
</feature>
<feature type="region of interest" description="Disordered" evidence="1">
    <location>
        <begin position="134"/>
        <end position="456"/>
    </location>
</feature>
<evidence type="ECO:0000256" key="1">
    <source>
        <dbReference type="SAM" id="MobiDB-lite"/>
    </source>
</evidence>
<feature type="compositionally biased region" description="Acidic residues" evidence="1">
    <location>
        <begin position="195"/>
        <end position="204"/>
    </location>
</feature>
<feature type="compositionally biased region" description="Polar residues" evidence="1">
    <location>
        <begin position="818"/>
        <end position="832"/>
    </location>
</feature>
<name>A0A9P5Y6M5_9AGAR</name>
<feature type="compositionally biased region" description="Polar residues" evidence="1">
    <location>
        <begin position="647"/>
        <end position="658"/>
    </location>
</feature>
<feature type="compositionally biased region" description="Polar residues" evidence="1">
    <location>
        <begin position="734"/>
        <end position="744"/>
    </location>
</feature>
<reference evidence="2" key="1">
    <citation type="submission" date="2020-11" db="EMBL/GenBank/DDBJ databases">
        <authorList>
            <consortium name="DOE Joint Genome Institute"/>
            <person name="Ahrendt S."/>
            <person name="Riley R."/>
            <person name="Andreopoulos W."/>
            <person name="Labutti K."/>
            <person name="Pangilinan J."/>
            <person name="Ruiz-Duenas F.J."/>
            <person name="Barrasa J.M."/>
            <person name="Sanchez-Garcia M."/>
            <person name="Camarero S."/>
            <person name="Miyauchi S."/>
            <person name="Serrano A."/>
            <person name="Linde D."/>
            <person name="Babiker R."/>
            <person name="Drula E."/>
            <person name="Ayuso-Fernandez I."/>
            <person name="Pacheco R."/>
            <person name="Padilla G."/>
            <person name="Ferreira P."/>
            <person name="Barriuso J."/>
            <person name="Kellner H."/>
            <person name="Castanera R."/>
            <person name="Alfaro M."/>
            <person name="Ramirez L."/>
            <person name="Pisabarro A.G."/>
            <person name="Kuo A."/>
            <person name="Tritt A."/>
            <person name="Lipzen A."/>
            <person name="He G."/>
            <person name="Yan M."/>
            <person name="Ng V."/>
            <person name="Cullen D."/>
            <person name="Martin F."/>
            <person name="Rosso M.-N."/>
            <person name="Henrissat B."/>
            <person name="Hibbett D."/>
            <person name="Martinez A.T."/>
            <person name="Grigoriev I.V."/>
        </authorList>
    </citation>
    <scope>NUCLEOTIDE SEQUENCE</scope>
    <source>
        <strain evidence="2">CBS 247.69</strain>
    </source>
</reference>
<feature type="compositionally biased region" description="Polar residues" evidence="1">
    <location>
        <begin position="90"/>
        <end position="99"/>
    </location>
</feature>
<evidence type="ECO:0000313" key="2">
    <source>
        <dbReference type="EMBL" id="KAF9463184.1"/>
    </source>
</evidence>
<dbReference type="Proteomes" id="UP000807353">
    <property type="component" value="Unassembled WGS sequence"/>
</dbReference>
<feature type="region of interest" description="Disordered" evidence="1">
    <location>
        <begin position="647"/>
        <end position="762"/>
    </location>
</feature>
<feature type="compositionally biased region" description="Low complexity" evidence="1">
    <location>
        <begin position="322"/>
        <end position="332"/>
    </location>
</feature>